<evidence type="ECO:0000313" key="1">
    <source>
        <dbReference type="EMBL" id="JAE19332.1"/>
    </source>
</evidence>
<reference evidence="1" key="1">
    <citation type="submission" date="2014-09" db="EMBL/GenBank/DDBJ databases">
        <authorList>
            <person name="Magalhaes I.L.F."/>
            <person name="Oliveira U."/>
            <person name="Santos F.R."/>
            <person name="Vidigal T.H.D.A."/>
            <person name="Brescovit A.D."/>
            <person name="Santos A.J."/>
        </authorList>
    </citation>
    <scope>NUCLEOTIDE SEQUENCE</scope>
    <source>
        <tissue evidence="1">Shoot tissue taken approximately 20 cm above the soil surface</tissue>
    </source>
</reference>
<protein>
    <submittedName>
        <fullName evidence="1">Uncharacterized protein</fullName>
    </submittedName>
</protein>
<reference evidence="1" key="2">
    <citation type="journal article" date="2015" name="Data Brief">
        <title>Shoot transcriptome of the giant reed, Arundo donax.</title>
        <authorList>
            <person name="Barrero R.A."/>
            <person name="Guerrero F.D."/>
            <person name="Moolhuijzen P."/>
            <person name="Goolsby J.A."/>
            <person name="Tidwell J."/>
            <person name="Bellgard S.E."/>
            <person name="Bellgard M.I."/>
        </authorList>
    </citation>
    <scope>NUCLEOTIDE SEQUENCE</scope>
    <source>
        <tissue evidence="1">Shoot tissue taken approximately 20 cm above the soil surface</tissue>
    </source>
</reference>
<accession>A0A0A9G497</accession>
<name>A0A0A9G497_ARUDO</name>
<sequence length="55" mass="6097">MGTFDGPRNLLFVGLVPSLSHYHQCCLGAFHLCTFRDLFGVVFLPNCFTGHSPLL</sequence>
<proteinExistence type="predicted"/>
<organism evidence="1">
    <name type="scientific">Arundo donax</name>
    <name type="common">Giant reed</name>
    <name type="synonym">Donax arundinaceus</name>
    <dbReference type="NCBI Taxonomy" id="35708"/>
    <lineage>
        <taxon>Eukaryota</taxon>
        <taxon>Viridiplantae</taxon>
        <taxon>Streptophyta</taxon>
        <taxon>Embryophyta</taxon>
        <taxon>Tracheophyta</taxon>
        <taxon>Spermatophyta</taxon>
        <taxon>Magnoliopsida</taxon>
        <taxon>Liliopsida</taxon>
        <taxon>Poales</taxon>
        <taxon>Poaceae</taxon>
        <taxon>PACMAD clade</taxon>
        <taxon>Arundinoideae</taxon>
        <taxon>Arundineae</taxon>
        <taxon>Arundo</taxon>
    </lineage>
</organism>
<dbReference type="AlphaFoldDB" id="A0A0A9G497"/>
<dbReference type="EMBL" id="GBRH01178564">
    <property type="protein sequence ID" value="JAE19332.1"/>
    <property type="molecule type" value="Transcribed_RNA"/>
</dbReference>